<evidence type="ECO:0000256" key="1">
    <source>
        <dbReference type="SAM" id="Coils"/>
    </source>
</evidence>
<feature type="region of interest" description="Disordered" evidence="2">
    <location>
        <begin position="380"/>
        <end position="402"/>
    </location>
</feature>
<accession>A0ABX6EZZ1</accession>
<feature type="coiled-coil region" evidence="1">
    <location>
        <begin position="237"/>
        <end position="285"/>
    </location>
</feature>
<organism evidence="3 4">
    <name type="scientific">Kluyveromyces marxianus</name>
    <name type="common">Yeast</name>
    <name type="synonym">Candida kefyr</name>
    <dbReference type="NCBI Taxonomy" id="4911"/>
    <lineage>
        <taxon>Eukaryota</taxon>
        <taxon>Fungi</taxon>
        <taxon>Dikarya</taxon>
        <taxon>Ascomycota</taxon>
        <taxon>Saccharomycotina</taxon>
        <taxon>Saccharomycetes</taxon>
        <taxon>Saccharomycetales</taxon>
        <taxon>Saccharomycetaceae</taxon>
        <taxon>Kluyveromyces</taxon>
    </lineage>
</organism>
<sequence>MAMIGGGLDDPLMRHLDDNVAYPKRLRTSLSKIMDKQLEYSNIGNVVPMGSRTRSRSRSGSISGESGCSQAPITAMLRSSSPVRMGSVSMTEHPPVQLPKMFKKEYLLKNNNSSQVIKNVPLGCKKDSVVKPIMLNPKQGHSRTTSTCSQMTNVTTKYVELDAPALGNRFPSSDSFASSSPTVTAELELRLLADEEAQLSGHSNKRQSILSNFMNDEQIWLNEKQDFQYPDDTYFDKERIDLTIKNLELRIDELKLDNDKLHLDNKNLKLENATLTKENESLAFQNKTLFNHMQSLPRISNTDFIIRKQGRADHDLPIPEKLLPQSDELVKIAVEGKIKELEKDLARYKCIRKAVESRLSPRKSRFKYLTGEQLDALVEDDSDEHDTSLNNNATATKASGDKKTQVISTVKLKLNVELPPEQRSELESESESASSPTRLQNGFNLRLKLASPAKNDENYNQL</sequence>
<keyword evidence="1" id="KW-0175">Coiled coil</keyword>
<protein>
    <submittedName>
        <fullName evidence="3">DSL1 super family conserved domain</fullName>
    </submittedName>
</protein>
<keyword evidence="4" id="KW-1185">Reference proteome</keyword>
<evidence type="ECO:0000256" key="2">
    <source>
        <dbReference type="SAM" id="MobiDB-lite"/>
    </source>
</evidence>
<dbReference type="Pfam" id="PF08505">
    <property type="entry name" value="MMR1"/>
    <property type="match status" value="1"/>
</dbReference>
<feature type="compositionally biased region" description="Low complexity" evidence="2">
    <location>
        <begin position="58"/>
        <end position="69"/>
    </location>
</feature>
<proteinExistence type="predicted"/>
<feature type="region of interest" description="Disordered" evidence="2">
    <location>
        <begin position="46"/>
        <end position="71"/>
    </location>
</feature>
<reference evidence="3 4" key="2">
    <citation type="submission" date="2019-11" db="EMBL/GenBank/DDBJ databases">
        <authorList>
            <person name="Lu H."/>
        </authorList>
    </citation>
    <scope>NUCLEOTIDE SEQUENCE [LARGE SCALE GENOMIC DNA]</scope>
    <source>
        <strain evidence="3 4">FIM1</strain>
    </source>
</reference>
<feature type="region of interest" description="Disordered" evidence="2">
    <location>
        <begin position="418"/>
        <end position="462"/>
    </location>
</feature>
<feature type="compositionally biased region" description="Polar residues" evidence="2">
    <location>
        <begin position="388"/>
        <end position="397"/>
    </location>
</feature>
<evidence type="ECO:0000313" key="4">
    <source>
        <dbReference type="Proteomes" id="UP000422736"/>
    </source>
</evidence>
<dbReference type="Proteomes" id="UP000422736">
    <property type="component" value="Chromosome 5"/>
</dbReference>
<gene>
    <name evidence="3" type="ORF">FIM1_3391</name>
</gene>
<dbReference type="InterPro" id="IPR013712">
    <property type="entry name" value="MMR1"/>
</dbReference>
<reference evidence="3 4" key="1">
    <citation type="submission" date="2016-03" db="EMBL/GenBank/DDBJ databases">
        <title>How can Kluyveromyces marxianus grow so fast - potential evolutionary course in Saccharomyces Complex revealed by comparative genomics.</title>
        <authorList>
            <person name="Mo W."/>
            <person name="Lu W."/>
            <person name="Yang X."/>
            <person name="Qi J."/>
            <person name="Lv H."/>
        </authorList>
    </citation>
    <scope>NUCLEOTIDE SEQUENCE [LARGE SCALE GENOMIC DNA]</scope>
    <source>
        <strain evidence="3 4">FIM1</strain>
    </source>
</reference>
<name>A0ABX6EZZ1_KLUMA</name>
<dbReference type="EMBL" id="CP015058">
    <property type="protein sequence ID" value="QGN16672.1"/>
    <property type="molecule type" value="Genomic_DNA"/>
</dbReference>
<evidence type="ECO:0000313" key="3">
    <source>
        <dbReference type="EMBL" id="QGN16672.1"/>
    </source>
</evidence>